<organism evidence="4 5">
    <name type="scientific">Streptosporangium algeriense</name>
    <dbReference type="NCBI Taxonomy" id="1682748"/>
    <lineage>
        <taxon>Bacteria</taxon>
        <taxon>Bacillati</taxon>
        <taxon>Actinomycetota</taxon>
        <taxon>Actinomycetes</taxon>
        <taxon>Streptosporangiales</taxon>
        <taxon>Streptosporangiaceae</taxon>
        <taxon>Streptosporangium</taxon>
    </lineage>
</organism>
<dbReference type="InterPro" id="IPR036390">
    <property type="entry name" value="WH_DNA-bd_sf"/>
</dbReference>
<dbReference type="PANTHER" id="PTHR30136">
    <property type="entry name" value="HELIX-TURN-HELIX TRANSCRIPTIONAL REGULATOR, ICLR FAMILY"/>
    <property type="match status" value="1"/>
</dbReference>
<keyword evidence="2" id="KW-0804">Transcription</keyword>
<keyword evidence="1" id="KW-0805">Transcription regulation</keyword>
<reference evidence="5" key="1">
    <citation type="journal article" date="2019" name="Int. J. Syst. Evol. Microbiol.">
        <title>The Global Catalogue of Microorganisms (GCM) 10K type strain sequencing project: providing services to taxonomists for standard genome sequencing and annotation.</title>
        <authorList>
            <consortium name="The Broad Institute Genomics Platform"/>
            <consortium name="The Broad Institute Genome Sequencing Center for Infectious Disease"/>
            <person name="Wu L."/>
            <person name="Ma J."/>
        </authorList>
    </citation>
    <scope>NUCLEOTIDE SEQUENCE [LARGE SCALE GENOMIC DNA]</scope>
    <source>
        <strain evidence="5">CCUG 62974</strain>
    </source>
</reference>
<dbReference type="InterPro" id="IPR029016">
    <property type="entry name" value="GAF-like_dom_sf"/>
</dbReference>
<dbReference type="PANTHER" id="PTHR30136:SF39">
    <property type="entry name" value="TRANSCRIPTIONAL REGULATORY PROTEIN"/>
    <property type="match status" value="1"/>
</dbReference>
<gene>
    <name evidence="4" type="ORF">ACFQ08_32385</name>
</gene>
<dbReference type="SUPFAM" id="SSF55781">
    <property type="entry name" value="GAF domain-like"/>
    <property type="match status" value="1"/>
</dbReference>
<protein>
    <submittedName>
        <fullName evidence="4">Helix-turn-helix domain-containing protein</fullName>
    </submittedName>
</protein>
<dbReference type="InterPro" id="IPR036388">
    <property type="entry name" value="WH-like_DNA-bd_sf"/>
</dbReference>
<comment type="caution">
    <text evidence="4">The sequence shown here is derived from an EMBL/GenBank/DDBJ whole genome shotgun (WGS) entry which is preliminary data.</text>
</comment>
<evidence type="ECO:0000313" key="4">
    <source>
        <dbReference type="EMBL" id="MFD0889257.1"/>
    </source>
</evidence>
<dbReference type="Gene3D" id="1.10.10.10">
    <property type="entry name" value="Winged helix-like DNA-binding domain superfamily/Winged helix DNA-binding domain"/>
    <property type="match status" value="1"/>
</dbReference>
<accession>A0ABW3E1T2</accession>
<feature type="domain" description="HTH iclR-type" evidence="3">
    <location>
        <begin position="7"/>
        <end position="66"/>
    </location>
</feature>
<evidence type="ECO:0000256" key="1">
    <source>
        <dbReference type="ARBA" id="ARBA00023015"/>
    </source>
</evidence>
<proteinExistence type="predicted"/>
<evidence type="ECO:0000259" key="3">
    <source>
        <dbReference type="PROSITE" id="PS51077"/>
    </source>
</evidence>
<dbReference type="SUPFAM" id="SSF46785">
    <property type="entry name" value="Winged helix' DNA-binding domain"/>
    <property type="match status" value="1"/>
</dbReference>
<dbReference type="PROSITE" id="PS51077">
    <property type="entry name" value="HTH_ICLR"/>
    <property type="match status" value="1"/>
</dbReference>
<name>A0ABW3E1T2_9ACTN</name>
<dbReference type="InterPro" id="IPR050707">
    <property type="entry name" value="HTH_MetabolicPath_Reg"/>
</dbReference>
<dbReference type="InterPro" id="IPR005471">
    <property type="entry name" value="Tscrpt_reg_IclR_N"/>
</dbReference>
<evidence type="ECO:0000313" key="5">
    <source>
        <dbReference type="Proteomes" id="UP001597024"/>
    </source>
</evidence>
<evidence type="ECO:0000256" key="2">
    <source>
        <dbReference type="ARBA" id="ARBA00023163"/>
    </source>
</evidence>
<sequence length="117" mass="12404">MDNSSGVGVLDKAVLVLNALEAGPASLAQLVQATGLARPTAHRLAVALEHHRIVSRDTQGRFVLGPRLSELSTAAGEDRLLAVAVPVLTQLRDLTGESAQLYRRQGDERVCVAAAER</sequence>
<dbReference type="SMART" id="SM00346">
    <property type="entry name" value="HTH_ICLR"/>
    <property type="match status" value="1"/>
</dbReference>
<keyword evidence="5" id="KW-1185">Reference proteome</keyword>
<feature type="non-terminal residue" evidence="4">
    <location>
        <position position="117"/>
    </location>
</feature>
<dbReference type="EMBL" id="JBHTHX010001735">
    <property type="protein sequence ID" value="MFD0889257.1"/>
    <property type="molecule type" value="Genomic_DNA"/>
</dbReference>
<dbReference type="Proteomes" id="UP001597024">
    <property type="component" value="Unassembled WGS sequence"/>
</dbReference>
<dbReference type="Pfam" id="PF09339">
    <property type="entry name" value="HTH_IclR"/>
    <property type="match status" value="1"/>
</dbReference>
<dbReference type="Gene3D" id="3.30.450.40">
    <property type="match status" value="1"/>
</dbReference>